<name>A0A9J5WNP0_SOLCO</name>
<evidence type="ECO:0000313" key="1">
    <source>
        <dbReference type="EMBL" id="KAG5576796.1"/>
    </source>
</evidence>
<keyword evidence="2" id="KW-1185">Reference proteome</keyword>
<reference evidence="1 2" key="1">
    <citation type="submission" date="2020-09" db="EMBL/GenBank/DDBJ databases">
        <title>De no assembly of potato wild relative species, Solanum commersonii.</title>
        <authorList>
            <person name="Cho K."/>
        </authorList>
    </citation>
    <scope>NUCLEOTIDE SEQUENCE [LARGE SCALE GENOMIC DNA]</scope>
    <source>
        <strain evidence="1">LZ3.2</strain>
        <tissue evidence="1">Leaf</tissue>
    </source>
</reference>
<sequence>KGELNTVISKNSLLNNINDTLKDNNIDSGSKLSIRVEKDENYYPLKQGKPRKTKFRSIIDIYKGKNRLSSPKDEYNGSHLNTLENKKSEVHIEDERGKDQKGTFEEILPNKQKYINGKFKSIGEYSLANNLNRTMDNNVGNTNDEKDEGCPVSKEISRKEQHDPIIVICKLLHNEMFEECNGSNIRKDQNNSFEEELPNQQQQQENINSLVDTCEEVENEIFEEPNRRNIRNDQNDSFEEELLGQQQEDENINSLVDTCEVIENEIFKEPNGSNIKSDQKNSFEEELPEQQHQDINGELELKKVTCEAILNDNIINCGSKLLTRDEKDGNYHVTQGIPRSIKFRCINNLYKCTERLSSVGAEFSWNLPTKEDSNMHHLEKSRFKHQNK</sequence>
<proteinExistence type="predicted"/>
<dbReference type="EMBL" id="JACXVP010000011">
    <property type="protein sequence ID" value="KAG5576796.1"/>
    <property type="molecule type" value="Genomic_DNA"/>
</dbReference>
<feature type="non-terminal residue" evidence="1">
    <location>
        <position position="388"/>
    </location>
</feature>
<dbReference type="Proteomes" id="UP000824120">
    <property type="component" value="Chromosome 11"/>
</dbReference>
<protein>
    <submittedName>
        <fullName evidence="1">Uncharacterized protein</fullName>
    </submittedName>
</protein>
<comment type="caution">
    <text evidence="1">The sequence shown here is derived from an EMBL/GenBank/DDBJ whole genome shotgun (WGS) entry which is preliminary data.</text>
</comment>
<accession>A0A9J5WNP0</accession>
<dbReference type="AlphaFoldDB" id="A0A9J5WNP0"/>
<dbReference type="OrthoDB" id="1295061at2759"/>
<gene>
    <name evidence="1" type="ORF">H5410_056930</name>
</gene>
<evidence type="ECO:0000313" key="2">
    <source>
        <dbReference type="Proteomes" id="UP000824120"/>
    </source>
</evidence>
<organism evidence="1 2">
    <name type="scientific">Solanum commersonii</name>
    <name type="common">Commerson's wild potato</name>
    <name type="synonym">Commerson's nightshade</name>
    <dbReference type="NCBI Taxonomy" id="4109"/>
    <lineage>
        <taxon>Eukaryota</taxon>
        <taxon>Viridiplantae</taxon>
        <taxon>Streptophyta</taxon>
        <taxon>Embryophyta</taxon>
        <taxon>Tracheophyta</taxon>
        <taxon>Spermatophyta</taxon>
        <taxon>Magnoliopsida</taxon>
        <taxon>eudicotyledons</taxon>
        <taxon>Gunneridae</taxon>
        <taxon>Pentapetalae</taxon>
        <taxon>asterids</taxon>
        <taxon>lamiids</taxon>
        <taxon>Solanales</taxon>
        <taxon>Solanaceae</taxon>
        <taxon>Solanoideae</taxon>
        <taxon>Solaneae</taxon>
        <taxon>Solanum</taxon>
    </lineage>
</organism>